<accession>A0ACB9RA16</accession>
<gene>
    <name evidence="1" type="ORF">MLD38_012628</name>
</gene>
<dbReference type="Proteomes" id="UP001057402">
    <property type="component" value="Chromosome 4"/>
</dbReference>
<evidence type="ECO:0000313" key="2">
    <source>
        <dbReference type="Proteomes" id="UP001057402"/>
    </source>
</evidence>
<keyword evidence="2" id="KW-1185">Reference proteome</keyword>
<proteinExistence type="predicted"/>
<protein>
    <submittedName>
        <fullName evidence="1">Uncharacterized protein</fullName>
    </submittedName>
</protein>
<organism evidence="1 2">
    <name type="scientific">Melastoma candidum</name>
    <dbReference type="NCBI Taxonomy" id="119954"/>
    <lineage>
        <taxon>Eukaryota</taxon>
        <taxon>Viridiplantae</taxon>
        <taxon>Streptophyta</taxon>
        <taxon>Embryophyta</taxon>
        <taxon>Tracheophyta</taxon>
        <taxon>Spermatophyta</taxon>
        <taxon>Magnoliopsida</taxon>
        <taxon>eudicotyledons</taxon>
        <taxon>Gunneridae</taxon>
        <taxon>Pentapetalae</taxon>
        <taxon>rosids</taxon>
        <taxon>malvids</taxon>
        <taxon>Myrtales</taxon>
        <taxon>Melastomataceae</taxon>
        <taxon>Melastomatoideae</taxon>
        <taxon>Melastomateae</taxon>
        <taxon>Melastoma</taxon>
    </lineage>
</organism>
<sequence>MFMSPFFLYFLFFCLFAKVMGVIIKITIRCSRTSTPFRVPSLFLISSKGVKRRGSRIQNKPDDDGLLVGDSVSWFSLELGHPHDHQSLSRVSSMRQEWG</sequence>
<dbReference type="EMBL" id="CM042883">
    <property type="protein sequence ID" value="KAI4374661.1"/>
    <property type="molecule type" value="Genomic_DNA"/>
</dbReference>
<comment type="caution">
    <text evidence="1">The sequence shown here is derived from an EMBL/GenBank/DDBJ whole genome shotgun (WGS) entry which is preliminary data.</text>
</comment>
<evidence type="ECO:0000313" key="1">
    <source>
        <dbReference type="EMBL" id="KAI4374661.1"/>
    </source>
</evidence>
<reference evidence="2" key="1">
    <citation type="journal article" date="2023" name="Front. Plant Sci.">
        <title>Chromosomal-level genome assembly of Melastoma candidum provides insights into trichome evolution.</title>
        <authorList>
            <person name="Zhong Y."/>
            <person name="Wu W."/>
            <person name="Sun C."/>
            <person name="Zou P."/>
            <person name="Liu Y."/>
            <person name="Dai S."/>
            <person name="Zhou R."/>
        </authorList>
    </citation>
    <scope>NUCLEOTIDE SEQUENCE [LARGE SCALE GENOMIC DNA]</scope>
</reference>
<name>A0ACB9RA16_9MYRT</name>